<evidence type="ECO:0000256" key="9">
    <source>
        <dbReference type="SAM" id="MobiDB-lite"/>
    </source>
</evidence>
<dbReference type="OrthoDB" id="10039976at2759"/>
<dbReference type="GO" id="GO:0004343">
    <property type="term" value="F:glucosamine 6-phosphate N-acetyltransferase activity"/>
    <property type="evidence" value="ECO:0007669"/>
    <property type="project" value="UniProtKB-UniRule"/>
</dbReference>
<dbReference type="STRING" id="644358.A0A0C4ED05"/>
<protein>
    <recommendedName>
        <fullName evidence="8">Glucosamine 6-phosphate N-acetyltransferase</fullName>
        <ecNumber evidence="8">2.3.1.4</ecNumber>
    </recommendedName>
</protein>
<dbReference type="InterPro" id="IPR016181">
    <property type="entry name" value="Acyl_CoA_acyltransferase"/>
</dbReference>
<evidence type="ECO:0000256" key="4">
    <source>
        <dbReference type="ARBA" id="ARBA00022679"/>
    </source>
</evidence>
<organism evidence="12 13">
    <name type="scientific">Magnaporthiopsis poae (strain ATCC 64411 / 73-15)</name>
    <name type="common">Kentucky bluegrass fungus</name>
    <name type="synonym">Magnaporthe poae</name>
    <dbReference type="NCBI Taxonomy" id="644358"/>
    <lineage>
        <taxon>Eukaryota</taxon>
        <taxon>Fungi</taxon>
        <taxon>Dikarya</taxon>
        <taxon>Ascomycota</taxon>
        <taxon>Pezizomycotina</taxon>
        <taxon>Sordariomycetes</taxon>
        <taxon>Sordariomycetidae</taxon>
        <taxon>Magnaporthales</taxon>
        <taxon>Magnaporthaceae</taxon>
        <taxon>Magnaporthiopsis</taxon>
    </lineage>
</organism>
<comment type="similarity">
    <text evidence="8">Belongs to the acetyltransferase family. GNA1 subfamily.</text>
</comment>
<comment type="subcellular location">
    <subcellularLocation>
        <location evidence="1">Endomembrane system</location>
        <topology evidence="1">Peripheral membrane protein</topology>
    </subcellularLocation>
    <subcellularLocation>
        <location evidence="2">Endoplasmic reticulum membrane</location>
    </subcellularLocation>
</comment>
<dbReference type="Gene3D" id="3.40.630.30">
    <property type="match status" value="1"/>
</dbReference>
<name>A0A0C4ED05_MAGP6</name>
<comment type="pathway">
    <text evidence="8">Nucleotide-sugar biosynthesis; UDP-N-acetyl-alpha-D-glucosamine biosynthesis; N-acetyl-alpha-D-glucosamine 1-phosphate from alpha-D-glucosamine 6-phosphate (route I): step 1/2.</text>
</comment>
<dbReference type="PANTHER" id="PTHR13355">
    <property type="entry name" value="GLUCOSAMINE 6-PHOSPHATE N-ACETYLTRANSFERASE"/>
    <property type="match status" value="1"/>
</dbReference>
<dbReference type="PANTHER" id="PTHR13355:SF11">
    <property type="entry name" value="GLUCOSAMINE 6-PHOSPHATE N-ACETYLTRANSFERASE"/>
    <property type="match status" value="1"/>
</dbReference>
<dbReference type="GO" id="GO:0005789">
    <property type="term" value="C:endoplasmic reticulum membrane"/>
    <property type="evidence" value="ECO:0007669"/>
    <property type="project" value="UniProtKB-SubCell"/>
</dbReference>
<reference evidence="13" key="1">
    <citation type="submission" date="2010-05" db="EMBL/GenBank/DDBJ databases">
        <title>The genome sequence of Magnaporthe poae strain ATCC 64411.</title>
        <authorList>
            <person name="Ma L.-J."/>
            <person name="Dead R."/>
            <person name="Young S."/>
            <person name="Zeng Q."/>
            <person name="Koehrsen M."/>
            <person name="Alvarado L."/>
            <person name="Berlin A."/>
            <person name="Chapman S.B."/>
            <person name="Chen Z."/>
            <person name="Freedman E."/>
            <person name="Gellesch M."/>
            <person name="Goldberg J."/>
            <person name="Griggs A."/>
            <person name="Gujja S."/>
            <person name="Heilman E.R."/>
            <person name="Heiman D."/>
            <person name="Hepburn T."/>
            <person name="Howarth C."/>
            <person name="Jen D."/>
            <person name="Larson L."/>
            <person name="Mehta T."/>
            <person name="Neiman D."/>
            <person name="Pearson M."/>
            <person name="Roberts A."/>
            <person name="Saif S."/>
            <person name="Shea T."/>
            <person name="Shenoy N."/>
            <person name="Sisk P."/>
            <person name="Stolte C."/>
            <person name="Sykes S."/>
            <person name="Walk T."/>
            <person name="White J."/>
            <person name="Yandava C."/>
            <person name="Haas B."/>
            <person name="Nusbaum C."/>
            <person name="Birren B."/>
        </authorList>
    </citation>
    <scope>NUCLEOTIDE SEQUENCE [LARGE SCALE GENOMIC DNA]</scope>
    <source>
        <strain evidence="13">ATCC 64411 / 73-15</strain>
    </source>
</reference>
<dbReference type="InterPro" id="IPR039143">
    <property type="entry name" value="GNPNAT1-like"/>
</dbReference>
<dbReference type="eggNOG" id="KOG3396">
    <property type="taxonomic scope" value="Eukaryota"/>
</dbReference>
<evidence type="ECO:0000259" key="10">
    <source>
        <dbReference type="PROSITE" id="PS51186"/>
    </source>
</evidence>
<keyword evidence="7 8" id="KW-0012">Acyltransferase</keyword>
<dbReference type="EC" id="2.3.1.4" evidence="8"/>
<dbReference type="AlphaFoldDB" id="A0A0C4ED05"/>
<evidence type="ECO:0000256" key="2">
    <source>
        <dbReference type="ARBA" id="ARBA00004586"/>
    </source>
</evidence>
<evidence type="ECO:0000256" key="3">
    <source>
        <dbReference type="ARBA" id="ARBA00011738"/>
    </source>
</evidence>
<dbReference type="GO" id="GO:0006048">
    <property type="term" value="P:UDP-N-acetylglucosamine biosynthetic process"/>
    <property type="evidence" value="ECO:0007669"/>
    <property type="project" value="UniProtKB-UniRule"/>
</dbReference>
<keyword evidence="4 8" id="KW-0808">Transferase</keyword>
<dbReference type="EnsemblFungi" id="MAPG_10596T0">
    <property type="protein sequence ID" value="MAPG_10596T0"/>
    <property type="gene ID" value="MAPG_10596"/>
</dbReference>
<proteinExistence type="inferred from homology"/>
<dbReference type="Proteomes" id="UP000011715">
    <property type="component" value="Unassembled WGS sequence"/>
</dbReference>
<sequence>MVVHFGEASSDEQPTQADPQNSNSSPASDDALFSPSLISADVSAQLPDGYRFRPLRRTDYDSGYIDCLRDLTTVGEIERDAWDRRYDAYVDARDVYYIIVVEDGAGRVVATGSLVVEKKTVHNLSQVGHIEDVAVARDQQGKKLGSHVIQALLKIGDALKCYKSILDCSEKNEGFYIKNGFRRAGLQMALYADNGKFGPGFLLYLFLVQSLRTTCTNPRSGRFLDRQLLPETPPPALDIC</sequence>
<gene>
    <name evidence="11" type="ORF">MAPG_10596</name>
</gene>
<reference evidence="11" key="2">
    <citation type="submission" date="2010-05" db="EMBL/GenBank/DDBJ databases">
        <title>The Genome Sequence of Magnaporthe poae strain ATCC 64411.</title>
        <authorList>
            <consortium name="The Broad Institute Genome Sequencing Platform"/>
            <consortium name="Broad Institute Genome Sequencing Center for Infectious Disease"/>
            <person name="Ma L.-J."/>
            <person name="Dead R."/>
            <person name="Young S."/>
            <person name="Zeng Q."/>
            <person name="Koehrsen M."/>
            <person name="Alvarado L."/>
            <person name="Berlin A."/>
            <person name="Chapman S.B."/>
            <person name="Chen Z."/>
            <person name="Freedman E."/>
            <person name="Gellesch M."/>
            <person name="Goldberg J."/>
            <person name="Griggs A."/>
            <person name="Gujja S."/>
            <person name="Heilman E.R."/>
            <person name="Heiman D."/>
            <person name="Hepburn T."/>
            <person name="Howarth C."/>
            <person name="Jen D."/>
            <person name="Larson L."/>
            <person name="Mehta T."/>
            <person name="Neiman D."/>
            <person name="Pearson M."/>
            <person name="Roberts A."/>
            <person name="Saif S."/>
            <person name="Shea T."/>
            <person name="Shenoy N."/>
            <person name="Sisk P."/>
            <person name="Stolte C."/>
            <person name="Sykes S."/>
            <person name="Walk T."/>
            <person name="White J."/>
            <person name="Yandava C."/>
            <person name="Haas B."/>
            <person name="Nusbaum C."/>
            <person name="Birren B."/>
        </authorList>
    </citation>
    <scope>NUCLEOTIDE SEQUENCE</scope>
    <source>
        <strain evidence="11">ATCC 64411</strain>
    </source>
</reference>
<feature type="domain" description="N-acetyltransferase" evidence="10">
    <location>
        <begin position="50"/>
        <end position="208"/>
    </location>
</feature>
<evidence type="ECO:0000256" key="5">
    <source>
        <dbReference type="ARBA" id="ARBA00022824"/>
    </source>
</evidence>
<feature type="compositionally biased region" description="Polar residues" evidence="9">
    <location>
        <begin position="11"/>
        <end position="27"/>
    </location>
</feature>
<keyword evidence="5" id="KW-0256">Endoplasmic reticulum</keyword>
<evidence type="ECO:0000256" key="7">
    <source>
        <dbReference type="ARBA" id="ARBA00023315"/>
    </source>
</evidence>
<evidence type="ECO:0000256" key="6">
    <source>
        <dbReference type="ARBA" id="ARBA00023136"/>
    </source>
</evidence>
<dbReference type="Pfam" id="PF00583">
    <property type="entry name" value="Acetyltransf_1"/>
    <property type="match status" value="1"/>
</dbReference>
<dbReference type="SUPFAM" id="SSF55729">
    <property type="entry name" value="Acyl-CoA N-acyltransferases (Nat)"/>
    <property type="match status" value="1"/>
</dbReference>
<evidence type="ECO:0000313" key="11">
    <source>
        <dbReference type="EMBL" id="KLU90744.1"/>
    </source>
</evidence>
<dbReference type="OMA" id="EHEMARY"/>
<reference evidence="12" key="5">
    <citation type="submission" date="2015-06" db="UniProtKB">
        <authorList>
            <consortium name="EnsemblFungi"/>
        </authorList>
    </citation>
    <scope>IDENTIFICATION</scope>
    <source>
        <strain evidence="12">ATCC 64411</strain>
    </source>
</reference>
<accession>A0A0C4ED05</accession>
<dbReference type="PROSITE" id="PS51186">
    <property type="entry name" value="GNAT"/>
    <property type="match status" value="1"/>
</dbReference>
<dbReference type="EMBL" id="ADBL01002368">
    <property type="status" value="NOT_ANNOTATED_CDS"/>
    <property type="molecule type" value="Genomic_DNA"/>
</dbReference>
<evidence type="ECO:0000256" key="8">
    <source>
        <dbReference type="RuleBase" id="RU365086"/>
    </source>
</evidence>
<evidence type="ECO:0000313" key="13">
    <source>
        <dbReference type="Proteomes" id="UP000011715"/>
    </source>
</evidence>
<dbReference type="FunFam" id="3.40.630.30:FF:000048">
    <property type="entry name" value="Glucosamine 6-phosphate N-acetyltransferase"/>
    <property type="match status" value="1"/>
</dbReference>
<reference evidence="12" key="4">
    <citation type="journal article" date="2015" name="G3 (Bethesda)">
        <title>Genome sequences of three phytopathogenic species of the Magnaporthaceae family of fungi.</title>
        <authorList>
            <person name="Okagaki L.H."/>
            <person name="Nunes C.C."/>
            <person name="Sailsbery J."/>
            <person name="Clay B."/>
            <person name="Brown D."/>
            <person name="John T."/>
            <person name="Oh Y."/>
            <person name="Young N."/>
            <person name="Fitzgerald M."/>
            <person name="Haas B.J."/>
            <person name="Zeng Q."/>
            <person name="Young S."/>
            <person name="Adiconis X."/>
            <person name="Fan L."/>
            <person name="Levin J.Z."/>
            <person name="Mitchell T.K."/>
            <person name="Okubara P.A."/>
            <person name="Farman M.L."/>
            <person name="Kohn L.M."/>
            <person name="Birren B."/>
            <person name="Ma L.-J."/>
            <person name="Dean R.A."/>
        </authorList>
    </citation>
    <scope>NUCLEOTIDE SEQUENCE</scope>
    <source>
        <strain evidence="12">ATCC 64411 / 73-15</strain>
    </source>
</reference>
<dbReference type="VEuPathDB" id="FungiDB:MAPG_10596"/>
<dbReference type="CDD" id="cd04301">
    <property type="entry name" value="NAT_SF"/>
    <property type="match status" value="1"/>
</dbReference>
<dbReference type="UniPathway" id="UPA00113">
    <property type="reaction ID" value="UER00529"/>
</dbReference>
<comment type="catalytic activity">
    <reaction evidence="8">
        <text>D-glucosamine 6-phosphate + acetyl-CoA = N-acetyl-D-glucosamine 6-phosphate + CoA + H(+)</text>
        <dbReference type="Rhea" id="RHEA:10292"/>
        <dbReference type="ChEBI" id="CHEBI:15378"/>
        <dbReference type="ChEBI" id="CHEBI:57287"/>
        <dbReference type="ChEBI" id="CHEBI:57288"/>
        <dbReference type="ChEBI" id="CHEBI:57513"/>
        <dbReference type="ChEBI" id="CHEBI:58725"/>
        <dbReference type="EC" id="2.3.1.4"/>
    </reaction>
</comment>
<reference evidence="11" key="3">
    <citation type="submission" date="2011-03" db="EMBL/GenBank/DDBJ databases">
        <title>Annotation of Magnaporthe poae ATCC 64411.</title>
        <authorList>
            <person name="Ma L.-J."/>
            <person name="Dead R."/>
            <person name="Young S.K."/>
            <person name="Zeng Q."/>
            <person name="Gargeya S."/>
            <person name="Fitzgerald M."/>
            <person name="Haas B."/>
            <person name="Abouelleil A."/>
            <person name="Alvarado L."/>
            <person name="Arachchi H.M."/>
            <person name="Berlin A."/>
            <person name="Brown A."/>
            <person name="Chapman S.B."/>
            <person name="Chen Z."/>
            <person name="Dunbar C."/>
            <person name="Freedman E."/>
            <person name="Gearin G."/>
            <person name="Gellesch M."/>
            <person name="Goldberg J."/>
            <person name="Griggs A."/>
            <person name="Gujja S."/>
            <person name="Heiman D."/>
            <person name="Howarth C."/>
            <person name="Larson L."/>
            <person name="Lui A."/>
            <person name="MacDonald P.J.P."/>
            <person name="Mehta T."/>
            <person name="Montmayeur A."/>
            <person name="Murphy C."/>
            <person name="Neiman D."/>
            <person name="Pearson M."/>
            <person name="Priest M."/>
            <person name="Roberts A."/>
            <person name="Saif S."/>
            <person name="Shea T."/>
            <person name="Shenoy N."/>
            <person name="Sisk P."/>
            <person name="Stolte C."/>
            <person name="Sykes S."/>
            <person name="Yandava C."/>
            <person name="Wortman J."/>
            <person name="Nusbaum C."/>
            <person name="Birren B."/>
        </authorList>
    </citation>
    <scope>NUCLEOTIDE SEQUENCE</scope>
    <source>
        <strain evidence="11">ATCC 64411</strain>
    </source>
</reference>
<dbReference type="EMBL" id="GL876975">
    <property type="protein sequence ID" value="KLU90744.1"/>
    <property type="molecule type" value="Genomic_DNA"/>
</dbReference>
<evidence type="ECO:0000313" key="12">
    <source>
        <dbReference type="EnsemblFungi" id="MAPG_10596T0"/>
    </source>
</evidence>
<keyword evidence="13" id="KW-1185">Reference proteome</keyword>
<feature type="region of interest" description="Disordered" evidence="9">
    <location>
        <begin position="1"/>
        <end position="30"/>
    </location>
</feature>
<comment type="subunit">
    <text evidence="3">Homodimer.</text>
</comment>
<dbReference type="InterPro" id="IPR000182">
    <property type="entry name" value="GNAT_dom"/>
</dbReference>
<keyword evidence="6" id="KW-0472">Membrane</keyword>
<evidence type="ECO:0000256" key="1">
    <source>
        <dbReference type="ARBA" id="ARBA00004184"/>
    </source>
</evidence>